<keyword evidence="2" id="KW-1185">Reference proteome</keyword>
<name>A0A0R3M0B8_9BRAD</name>
<evidence type="ECO:0000313" key="1">
    <source>
        <dbReference type="EMBL" id="KRR03158.1"/>
    </source>
</evidence>
<dbReference type="PANTHER" id="PTHR40036">
    <property type="entry name" value="MACROCIN O-METHYLTRANSFERASE"/>
    <property type="match status" value="1"/>
</dbReference>
<dbReference type="Gene3D" id="3.40.50.150">
    <property type="entry name" value="Vaccinia Virus protein VP39"/>
    <property type="match status" value="1"/>
</dbReference>
<dbReference type="STRING" id="1518501.CQ10_38845"/>
<sequence>MKQLILKCLDQIGLKERLKALASARGFLRWDPLVPKDEFYACIFNTLGMVKAAKGDIPFGEYLEFGVSRGTSTALVYRALNAQELAGVHIFGFDSFEGLPPEADGQGWGEGQFHSTLAATRRYLKKEGVDLNRVTLTKGWFKETCTEATRDKYPIKKAGLILIDCDIYSASKEALFFCEPFIQDCAAIVFDDWGWREKDGEIGQKEAFQEFLDAFPSLDAKSVAAYRSEARVFLVTRSPHAILRPSN</sequence>
<reference evidence="1 2" key="1">
    <citation type="submission" date="2014-03" db="EMBL/GenBank/DDBJ databases">
        <title>Bradyrhizobium valentinum sp. nov., isolated from effective nodules of Lupinus mariae-josephae, a lupine endemic of basic-lime soils in Eastern Spain.</title>
        <authorList>
            <person name="Duran D."/>
            <person name="Rey L."/>
            <person name="Navarro A."/>
            <person name="Busquets A."/>
            <person name="Imperial J."/>
            <person name="Ruiz-Argueso T."/>
        </authorList>
    </citation>
    <scope>NUCLEOTIDE SEQUENCE [LARGE SCALE GENOMIC DNA]</scope>
    <source>
        <strain evidence="1 2">LmjM3</strain>
    </source>
</reference>
<dbReference type="InterPro" id="IPR029063">
    <property type="entry name" value="SAM-dependent_MTases_sf"/>
</dbReference>
<dbReference type="SUPFAM" id="SSF53335">
    <property type="entry name" value="S-adenosyl-L-methionine-dependent methyltransferases"/>
    <property type="match status" value="1"/>
</dbReference>
<dbReference type="Proteomes" id="UP000051913">
    <property type="component" value="Unassembled WGS sequence"/>
</dbReference>
<accession>A0A0R3M0B8</accession>
<dbReference type="OrthoDB" id="9811332at2"/>
<organism evidence="1 2">
    <name type="scientific">Bradyrhizobium valentinum</name>
    <dbReference type="NCBI Taxonomy" id="1518501"/>
    <lineage>
        <taxon>Bacteria</taxon>
        <taxon>Pseudomonadati</taxon>
        <taxon>Pseudomonadota</taxon>
        <taxon>Alphaproteobacteria</taxon>
        <taxon>Hyphomicrobiales</taxon>
        <taxon>Nitrobacteraceae</taxon>
        <taxon>Bradyrhizobium</taxon>
    </lineage>
</organism>
<gene>
    <name evidence="1" type="ORF">CP49_04235</name>
</gene>
<comment type="caution">
    <text evidence="1">The sequence shown here is derived from an EMBL/GenBank/DDBJ whole genome shotgun (WGS) entry which is preliminary data.</text>
</comment>
<proteinExistence type="predicted"/>
<dbReference type="RefSeq" id="WP_057852926.1">
    <property type="nucleotide sequence ID" value="NZ_LLXX01000143.1"/>
</dbReference>
<evidence type="ECO:0000313" key="2">
    <source>
        <dbReference type="Proteomes" id="UP000051913"/>
    </source>
</evidence>
<dbReference type="AlphaFoldDB" id="A0A0R3M0B8"/>
<dbReference type="Pfam" id="PF05711">
    <property type="entry name" value="TylF"/>
    <property type="match status" value="1"/>
</dbReference>
<dbReference type="InterPro" id="IPR008884">
    <property type="entry name" value="TylF_MeTrfase"/>
</dbReference>
<dbReference type="EMBL" id="LLXX01000143">
    <property type="protein sequence ID" value="KRR03158.1"/>
    <property type="molecule type" value="Genomic_DNA"/>
</dbReference>
<dbReference type="PANTHER" id="PTHR40036:SF1">
    <property type="entry name" value="MACROCIN O-METHYLTRANSFERASE"/>
    <property type="match status" value="1"/>
</dbReference>
<protein>
    <recommendedName>
        <fullName evidence="3">Methyltransferase</fullName>
    </recommendedName>
</protein>
<evidence type="ECO:0008006" key="3">
    <source>
        <dbReference type="Google" id="ProtNLM"/>
    </source>
</evidence>